<proteinExistence type="predicted"/>
<sequence length="474" mass="56237">SGEKISKNEIFNNENQIKDYLFFANLSTVLLNDFNQDYGSRIYYKKCNYILKSFLFRNKKIHTPNRIALCISGAARGNWLEGLKDVIKTFSQSFKVDCFLFTWKEAIEWPALCGGGYWVKRLLDPAFDKIADEEIKKDILFKKFFPNVYSILNKEFYSQDEVSAIQLDGISEIKSYVIERQKDFEDRYGKVVNNSKLNYGIFRAFELMEEYEKQNNFKYDFVIRLRPDAKYITNLDLKRLNEVNNGELALKIFPYQSGTPKDFAVYGRRNTMEVYSKIWYYAFFNKDFDFFEQIPKVLHNHHVARNWILLNNFEIVQTYIEEKLTGESLVSNGYIMPNISREIYLDLLKLQGKVDNKKLNRFEYFFQEIMKKYGKIENNVYLSALQRVRNHLCYKFGVALIENSKSILGYIRMPYVLSHIKDKHKQEQKAYEEKIKENPNLALPPLETYPDYNEALKEKECFTYKLGQEFIKAS</sequence>
<protein>
    <submittedName>
        <fullName evidence="1">Capsular biosynthesis protein</fullName>
    </submittedName>
</protein>
<comment type="caution">
    <text evidence="1">The sequence shown here is derived from an EMBL/GenBank/DDBJ whole genome shotgun (WGS) entry which is preliminary data.</text>
</comment>
<evidence type="ECO:0000313" key="1">
    <source>
        <dbReference type="EMBL" id="EAK5032663.1"/>
    </source>
</evidence>
<reference evidence="1" key="1">
    <citation type="submission" date="2018-05" db="EMBL/GenBank/DDBJ databases">
        <authorList>
            <consortium name="PulseNet: The National Subtyping Network for Foodborne Disease Surveillance"/>
            <person name="Tarr C.L."/>
            <person name="Trees E."/>
            <person name="Katz L.S."/>
            <person name="Carleton-Romer H.A."/>
            <person name="Stroika S."/>
            <person name="Kucerova Z."/>
            <person name="Roache K.F."/>
            <person name="Sabol A.L."/>
            <person name="Besser J."/>
            <person name="Gerner-Smidt P."/>
        </authorList>
    </citation>
    <scope>NUCLEOTIDE SEQUENCE</scope>
    <source>
        <strain evidence="1">PNUSAC001514</strain>
    </source>
</reference>
<accession>A0A5T0WZ15</accession>
<name>A0A5T0WZ15_CAMJU</name>
<feature type="non-terminal residue" evidence="1">
    <location>
        <position position="474"/>
    </location>
</feature>
<organism evidence="1">
    <name type="scientific">Campylobacter jejuni</name>
    <dbReference type="NCBI Taxonomy" id="197"/>
    <lineage>
        <taxon>Bacteria</taxon>
        <taxon>Pseudomonadati</taxon>
        <taxon>Campylobacterota</taxon>
        <taxon>Epsilonproteobacteria</taxon>
        <taxon>Campylobacterales</taxon>
        <taxon>Campylobacteraceae</taxon>
        <taxon>Campylobacter</taxon>
    </lineage>
</organism>
<feature type="non-terminal residue" evidence="1">
    <location>
        <position position="1"/>
    </location>
</feature>
<dbReference type="AlphaFoldDB" id="A0A5T0WZ15"/>
<gene>
    <name evidence="1" type="ORF">B1T03_08875</name>
</gene>
<dbReference type="EMBL" id="AACGTV010000072">
    <property type="protein sequence ID" value="EAK5032663.1"/>
    <property type="molecule type" value="Genomic_DNA"/>
</dbReference>